<feature type="transmembrane region" description="Helical" evidence="1">
    <location>
        <begin position="141"/>
        <end position="163"/>
    </location>
</feature>
<gene>
    <name evidence="2" type="ORF">METZ01_LOCUS53009</name>
</gene>
<dbReference type="EMBL" id="UINC01002772">
    <property type="protein sequence ID" value="SVA00155.1"/>
    <property type="molecule type" value="Genomic_DNA"/>
</dbReference>
<dbReference type="PANTHER" id="PTHR31303:SF1">
    <property type="entry name" value="CTP-DEPENDENT DIACYLGLYCEROL KINASE 1"/>
    <property type="match status" value="1"/>
</dbReference>
<dbReference type="AlphaFoldDB" id="A0A381S7R4"/>
<protein>
    <recommendedName>
        <fullName evidence="3">Dolichol kinase</fullName>
    </recommendedName>
</protein>
<dbReference type="PANTHER" id="PTHR31303">
    <property type="entry name" value="CTP-DEPENDENT DIACYLGLYCEROL KINASE 1"/>
    <property type="match status" value="1"/>
</dbReference>
<reference evidence="2" key="1">
    <citation type="submission" date="2018-05" db="EMBL/GenBank/DDBJ databases">
        <authorList>
            <person name="Lanie J.A."/>
            <person name="Ng W.-L."/>
            <person name="Kazmierczak K.M."/>
            <person name="Andrzejewski T.M."/>
            <person name="Davidsen T.M."/>
            <person name="Wayne K.J."/>
            <person name="Tettelin H."/>
            <person name="Glass J.I."/>
            <person name="Rusch D."/>
            <person name="Podicherti R."/>
            <person name="Tsui H.-C.T."/>
            <person name="Winkler M.E."/>
        </authorList>
    </citation>
    <scope>NUCLEOTIDE SEQUENCE</scope>
</reference>
<feature type="transmembrane region" description="Helical" evidence="1">
    <location>
        <begin position="27"/>
        <end position="43"/>
    </location>
</feature>
<keyword evidence="1" id="KW-0812">Transmembrane</keyword>
<proteinExistence type="predicted"/>
<dbReference type="GO" id="GO:0004143">
    <property type="term" value="F:ATP-dependent diacylglycerol kinase activity"/>
    <property type="evidence" value="ECO:0007669"/>
    <property type="project" value="InterPro"/>
</dbReference>
<keyword evidence="1" id="KW-1133">Transmembrane helix</keyword>
<sequence length="208" mass="22593">MIRDPYQNNRLAELVEKTTGLQAGRRILHAITGTVIFLAVTQLELSKSLTVTGLSVLFLILLASDLARLRVPHLNILFFRFFQILVSPRESQNIASSTWYILGALIAIALFPISAALSGILVLAWADPTASYLGRRWGRRAFLGGTLEGTTAFLVVAVLILSVRHPPSIAIPSACLITLVERSAWPLDDNLILAPACAGILTLLDLIV</sequence>
<name>A0A381S7R4_9ZZZZ</name>
<evidence type="ECO:0008006" key="3">
    <source>
        <dbReference type="Google" id="ProtNLM"/>
    </source>
</evidence>
<organism evidence="2">
    <name type="scientific">marine metagenome</name>
    <dbReference type="NCBI Taxonomy" id="408172"/>
    <lineage>
        <taxon>unclassified sequences</taxon>
        <taxon>metagenomes</taxon>
        <taxon>ecological metagenomes</taxon>
    </lineage>
</organism>
<evidence type="ECO:0000256" key="1">
    <source>
        <dbReference type="SAM" id="Phobius"/>
    </source>
</evidence>
<dbReference type="InterPro" id="IPR037997">
    <property type="entry name" value="Dgk1-like"/>
</dbReference>
<accession>A0A381S7R4</accession>
<feature type="transmembrane region" description="Helical" evidence="1">
    <location>
        <begin position="49"/>
        <end position="67"/>
    </location>
</feature>
<feature type="transmembrane region" description="Helical" evidence="1">
    <location>
        <begin position="99"/>
        <end position="126"/>
    </location>
</feature>
<keyword evidence="1" id="KW-0472">Membrane</keyword>
<evidence type="ECO:0000313" key="2">
    <source>
        <dbReference type="EMBL" id="SVA00155.1"/>
    </source>
</evidence>